<evidence type="ECO:0000256" key="2">
    <source>
        <dbReference type="ARBA" id="ARBA00023015"/>
    </source>
</evidence>
<name>A0A2H3IDS4_FUSOX</name>
<dbReference type="GO" id="GO:0005634">
    <property type="term" value="C:nucleus"/>
    <property type="evidence" value="ECO:0007669"/>
    <property type="project" value="UniProtKB-SubCell"/>
</dbReference>
<dbReference type="PROSITE" id="PS00463">
    <property type="entry name" value="ZN2_CY6_FUNGAL_1"/>
    <property type="match status" value="1"/>
</dbReference>
<keyword evidence="4" id="KW-0804">Transcription</keyword>
<dbReference type="PANTHER" id="PTHR31845:SF19">
    <property type="entry name" value="TRANSCRIPTION FACTOR DOMAIN-CONTAINING PROTEIN"/>
    <property type="match status" value="1"/>
</dbReference>
<accession>A0A2H3IDS4</accession>
<dbReference type="GO" id="GO:0008270">
    <property type="term" value="F:zinc ion binding"/>
    <property type="evidence" value="ECO:0007669"/>
    <property type="project" value="InterPro"/>
</dbReference>
<comment type="subcellular location">
    <subcellularLocation>
        <location evidence="1">Nucleus</location>
    </subcellularLocation>
</comment>
<dbReference type="SUPFAM" id="SSF57701">
    <property type="entry name" value="Zn2/Cys6 DNA-binding domain"/>
    <property type="match status" value="1"/>
</dbReference>
<comment type="caution">
    <text evidence="7">The sequence shown here is derived from an EMBL/GenBank/DDBJ whole genome shotgun (WGS) entry which is preliminary data.</text>
</comment>
<dbReference type="PANTHER" id="PTHR31845">
    <property type="entry name" value="FINGER DOMAIN PROTEIN, PUTATIVE-RELATED"/>
    <property type="match status" value="1"/>
</dbReference>
<dbReference type="PROSITE" id="PS50048">
    <property type="entry name" value="ZN2_CY6_FUNGAL_2"/>
    <property type="match status" value="1"/>
</dbReference>
<evidence type="ECO:0000256" key="5">
    <source>
        <dbReference type="ARBA" id="ARBA00023242"/>
    </source>
</evidence>
<keyword evidence="3" id="KW-0238">DNA-binding</keyword>
<keyword evidence="2" id="KW-0805">Transcription regulation</keyword>
<evidence type="ECO:0000256" key="1">
    <source>
        <dbReference type="ARBA" id="ARBA00004123"/>
    </source>
</evidence>
<dbReference type="GO" id="GO:0000981">
    <property type="term" value="F:DNA-binding transcription factor activity, RNA polymerase II-specific"/>
    <property type="evidence" value="ECO:0007669"/>
    <property type="project" value="InterPro"/>
</dbReference>
<evidence type="ECO:0000259" key="6">
    <source>
        <dbReference type="PROSITE" id="PS50048"/>
    </source>
</evidence>
<dbReference type="STRING" id="327505.A0A2H3IDS4"/>
<dbReference type="AlphaFoldDB" id="A0A2H3IDS4"/>
<dbReference type="Gene3D" id="4.10.240.10">
    <property type="entry name" value="Zn(2)-C6 fungal-type DNA-binding domain"/>
    <property type="match status" value="1"/>
</dbReference>
<sequence>MSEPANNKVHRRSYGVACMTCRRAKTKCVNTGIQAHRCDRCSRLGKDCVYESIRRVLGRKNDAGKALRRDHNRPFNSSSASYQMGILGHQLTNAASETADRWLDETFYSGPPSLDSHTSFAAGADVPSFLPPSFITRSEDARGLSLDSALDSTSTNVEATSQGDNSLDAGKTIELIWEREDPVSLKLLNRPAAQYLYDGYFKHFNDLVGLLDPQLYTFSYTRQKSSLLFGMILRISSKVFQPVSYTKIRSHTERLLSQALVSCDSAIETVWAIICLYHWKDVNDTRGYSLIGFALRLAASARWNKLRNNIPDEEELHHITKTEVEVRQQRDEARIWLALENLDRTASYLADRPLISSLNNRDAELRSWLGYNKWTYLIGDAKALGGYELHKIAHPAYSMMMLTRKSREFSHSIEELQGFQEELHTLNMEMVAWAESWEQCFTESQLAPNPQRFHSAVILIHRDYIRLYFNSVLLHRMLTIDRATRNIDVYTTLEVCYSSALVILRQITQIGKTGALYYFWDAAHLMVSYAAMVLPKLLKLGLQLPVVSMHEALEALHNATAAYSNAAGLLGVAKSPTTSPSDSSLEAQARLLESILAKLRSEVGFNIDKESRTNIQSSTTSSTSIEEQPAGKVTTSVYDNDIRLVQGELHMQDGIELTPEVRNEPDFIFDYDFMNSRFIDAGLLSWDEPGIFLQPH</sequence>
<keyword evidence="5" id="KW-0539">Nucleus</keyword>
<gene>
    <name evidence="7" type="ORF">AU210_002071</name>
</gene>
<evidence type="ECO:0000256" key="3">
    <source>
        <dbReference type="ARBA" id="ARBA00023125"/>
    </source>
</evidence>
<evidence type="ECO:0000256" key="4">
    <source>
        <dbReference type="ARBA" id="ARBA00023163"/>
    </source>
</evidence>
<evidence type="ECO:0000313" key="7">
    <source>
        <dbReference type="EMBL" id="PCD46672.1"/>
    </source>
</evidence>
<protein>
    <recommendedName>
        <fullName evidence="6">Zn(2)-C6 fungal-type domain-containing protein</fullName>
    </recommendedName>
</protein>
<dbReference type="EMBL" id="MABQ02000001">
    <property type="protein sequence ID" value="PCD46672.1"/>
    <property type="molecule type" value="Genomic_DNA"/>
</dbReference>
<proteinExistence type="predicted"/>
<dbReference type="CDD" id="cd00067">
    <property type="entry name" value="GAL4"/>
    <property type="match status" value="1"/>
</dbReference>
<evidence type="ECO:0000313" key="8">
    <source>
        <dbReference type="Proteomes" id="UP000219602"/>
    </source>
</evidence>
<feature type="domain" description="Zn(2)-C6 fungal-type" evidence="6">
    <location>
        <begin position="17"/>
        <end position="50"/>
    </location>
</feature>
<dbReference type="InterPro" id="IPR051089">
    <property type="entry name" value="prtT"/>
</dbReference>
<organism evidence="7 8">
    <name type="scientific">Fusarium oxysporum f. sp. radicis-cucumerinum</name>
    <dbReference type="NCBI Taxonomy" id="327505"/>
    <lineage>
        <taxon>Eukaryota</taxon>
        <taxon>Fungi</taxon>
        <taxon>Dikarya</taxon>
        <taxon>Ascomycota</taxon>
        <taxon>Pezizomycotina</taxon>
        <taxon>Sordariomycetes</taxon>
        <taxon>Hypocreomycetidae</taxon>
        <taxon>Hypocreales</taxon>
        <taxon>Nectriaceae</taxon>
        <taxon>Fusarium</taxon>
        <taxon>Fusarium oxysporum species complex</taxon>
    </lineage>
</organism>
<dbReference type="CDD" id="cd12148">
    <property type="entry name" value="fungal_TF_MHR"/>
    <property type="match status" value="1"/>
</dbReference>
<reference evidence="7 8" key="1">
    <citation type="journal article" date="2016" name="Environ. Microbiol.">
        <title>Effector profiles distinguish formae speciales of Fusarium oxysporum.</title>
        <authorList>
            <person name="van Dam P."/>
            <person name="Fokkens L."/>
            <person name="Schmidt S.M."/>
            <person name="Linmans J.H."/>
            <person name="Kistler H.C."/>
            <person name="Ma L.J."/>
            <person name="Rep M."/>
        </authorList>
    </citation>
    <scope>NUCLEOTIDE SEQUENCE [LARGE SCALE GENOMIC DNA]</scope>
    <source>
        <strain evidence="7 8">Forc016</strain>
    </source>
</reference>
<dbReference type="InterPro" id="IPR001138">
    <property type="entry name" value="Zn2Cys6_DnaBD"/>
</dbReference>
<dbReference type="Proteomes" id="UP000219602">
    <property type="component" value="Chromosome 1"/>
</dbReference>
<reference evidence="7 8" key="2">
    <citation type="journal article" date="2017" name="Sci. Rep.">
        <title>A mobile pathogenicity chromosome in Fusarium oxysporum for infection of multiple cucurbit species.</title>
        <authorList>
            <person name="van Dam P."/>
            <person name="Fokkens L."/>
            <person name="Ayukawa Y."/>
            <person name="van der Gragt M."/>
            <person name="Ter Horst A."/>
            <person name="Brankovics B."/>
            <person name="Houterman P.M."/>
            <person name="Arie T."/>
            <person name="Rep M."/>
        </authorList>
    </citation>
    <scope>NUCLEOTIDE SEQUENCE [LARGE SCALE GENOMIC DNA]</scope>
    <source>
        <strain evidence="7 8">Forc016</strain>
    </source>
</reference>
<dbReference type="GO" id="GO:0000976">
    <property type="term" value="F:transcription cis-regulatory region binding"/>
    <property type="evidence" value="ECO:0007669"/>
    <property type="project" value="TreeGrafter"/>
</dbReference>
<dbReference type="InterPro" id="IPR036864">
    <property type="entry name" value="Zn2-C6_fun-type_DNA-bd_sf"/>
</dbReference>